<comment type="caution">
    <text evidence="9">The sequence shown here is derived from an EMBL/GenBank/DDBJ whole genome shotgun (WGS) entry which is preliminary data.</text>
</comment>
<dbReference type="PIRSF" id="PIRSF000137">
    <property type="entry name" value="Alcohol_oxidase"/>
    <property type="match status" value="1"/>
</dbReference>
<dbReference type="Pfam" id="PF00732">
    <property type="entry name" value="GMC_oxred_N"/>
    <property type="match status" value="1"/>
</dbReference>
<evidence type="ECO:0000259" key="8">
    <source>
        <dbReference type="PROSITE" id="PS00624"/>
    </source>
</evidence>
<keyword evidence="3 6" id="KW-0285">Flavoprotein</keyword>
<dbReference type="SUPFAM" id="SSF54373">
    <property type="entry name" value="FAD-linked reductases, C-terminal domain"/>
    <property type="match status" value="1"/>
</dbReference>
<comment type="similarity">
    <text evidence="2 6">Belongs to the GMC oxidoreductase family.</text>
</comment>
<evidence type="ECO:0000256" key="2">
    <source>
        <dbReference type="ARBA" id="ARBA00010790"/>
    </source>
</evidence>
<feature type="binding site" evidence="5">
    <location>
        <position position="85"/>
    </location>
    <ligand>
        <name>FAD</name>
        <dbReference type="ChEBI" id="CHEBI:57692"/>
    </ligand>
</feature>
<proteinExistence type="inferred from homology"/>
<evidence type="ECO:0000313" key="9">
    <source>
        <dbReference type="EMBL" id="NYT84427.1"/>
    </source>
</evidence>
<evidence type="ECO:0000256" key="6">
    <source>
        <dbReference type="RuleBase" id="RU003968"/>
    </source>
</evidence>
<protein>
    <submittedName>
        <fullName evidence="9">GMC family oxidoreductase N-terminal domain-containing protein</fullName>
    </submittedName>
</protein>
<dbReference type="PROSITE" id="PS00623">
    <property type="entry name" value="GMC_OXRED_1"/>
    <property type="match status" value="1"/>
</dbReference>
<evidence type="ECO:0000313" key="10">
    <source>
        <dbReference type="Proteomes" id="UP000554144"/>
    </source>
</evidence>
<keyword evidence="10" id="KW-1185">Reference proteome</keyword>
<accession>A0A853GQI4</accession>
<dbReference type="GO" id="GO:0016614">
    <property type="term" value="F:oxidoreductase activity, acting on CH-OH group of donors"/>
    <property type="evidence" value="ECO:0007669"/>
    <property type="project" value="InterPro"/>
</dbReference>
<evidence type="ECO:0000256" key="4">
    <source>
        <dbReference type="ARBA" id="ARBA00022827"/>
    </source>
</evidence>
<comment type="cofactor">
    <cofactor evidence="1 5">
        <name>FAD</name>
        <dbReference type="ChEBI" id="CHEBI:57692"/>
    </cofactor>
</comment>
<feature type="domain" description="Glucose-methanol-choline oxidoreductase N-terminal" evidence="7">
    <location>
        <begin position="83"/>
        <end position="106"/>
    </location>
</feature>
<dbReference type="SUPFAM" id="SSF51905">
    <property type="entry name" value="FAD/NAD(P)-binding domain"/>
    <property type="match status" value="1"/>
</dbReference>
<feature type="domain" description="Glucose-methanol-choline oxidoreductase N-terminal" evidence="8">
    <location>
        <begin position="255"/>
        <end position="269"/>
    </location>
</feature>
<dbReference type="PANTHER" id="PTHR11552">
    <property type="entry name" value="GLUCOSE-METHANOL-CHOLINE GMC OXIDOREDUCTASE"/>
    <property type="match status" value="1"/>
</dbReference>
<dbReference type="Proteomes" id="UP000554144">
    <property type="component" value="Unassembled WGS sequence"/>
</dbReference>
<dbReference type="GO" id="GO:0050660">
    <property type="term" value="F:flavin adenine dinucleotide binding"/>
    <property type="evidence" value="ECO:0007669"/>
    <property type="project" value="InterPro"/>
</dbReference>
<dbReference type="AlphaFoldDB" id="A0A853GQI4"/>
<dbReference type="PROSITE" id="PS00624">
    <property type="entry name" value="GMC_OXRED_2"/>
    <property type="match status" value="1"/>
</dbReference>
<dbReference type="Gene3D" id="3.50.50.60">
    <property type="entry name" value="FAD/NAD(P)-binding domain"/>
    <property type="match status" value="1"/>
</dbReference>
<dbReference type="InterPro" id="IPR012132">
    <property type="entry name" value="GMC_OxRdtase"/>
</dbReference>
<dbReference type="EMBL" id="JACCEV010000001">
    <property type="protein sequence ID" value="NYT84427.1"/>
    <property type="molecule type" value="Genomic_DNA"/>
</dbReference>
<dbReference type="InterPro" id="IPR000172">
    <property type="entry name" value="GMC_OxRdtase_N"/>
</dbReference>
<evidence type="ECO:0000259" key="7">
    <source>
        <dbReference type="PROSITE" id="PS00623"/>
    </source>
</evidence>
<sequence>MVSGPYDYIIVGAGSAGCILANRLSSDPSVKVLVLETGKADKNFWLRLPVGYFRTIYDSRFSRLFDTEGCEGTAGRNIVWPRGRVVGGSSSINGLIYIRGQHADYDEWQQMGAQGWDYPSVLPFFKRSEGYEGGESKYHGGSGELGVSGLKNDHPYCEAWVEAGQQFGLPLNPDFNGATEYGVGQYQLTIKNGWRSSASVAFLHPVQNRPNLTVLTESHTTRVLFEGTQAVGVEWINKGQTHQAHAEREVILAAGAIQSPQLLQLSGIGPASLLESLGVPVVVNAPEVGENLKDHYQARTIVRLKKKLSLNNDVRNPLKLASMGLEWYFKHSGPLTVGAGQVGGFARTEFAPDNRSDMQFNVMPLSVDKPGTPLHDYPGFTASACQCRPTSRGRLQIQSTDPMAAPKIETNYLREEIDRNTLVAGITMLREIYNQPAFRDLVDGEVLPGSQRKTRDDIMTFAREGGGTVFHPAGTCRMGSDAKAVVDPSLKVNGVTRLRVIDASVMPEIVSANTNATALMIGEKGAYHVLHDPF</sequence>
<organism evidence="9 10">
    <name type="scientific">Pollutimonas harenae</name>
    <dbReference type="NCBI Taxonomy" id="657015"/>
    <lineage>
        <taxon>Bacteria</taxon>
        <taxon>Pseudomonadati</taxon>
        <taxon>Pseudomonadota</taxon>
        <taxon>Betaproteobacteria</taxon>
        <taxon>Burkholderiales</taxon>
        <taxon>Alcaligenaceae</taxon>
        <taxon>Pollutimonas</taxon>
    </lineage>
</organism>
<evidence type="ECO:0000256" key="5">
    <source>
        <dbReference type="PIRSR" id="PIRSR000137-2"/>
    </source>
</evidence>
<dbReference type="Gene3D" id="3.30.560.10">
    <property type="entry name" value="Glucose Oxidase, domain 3"/>
    <property type="match status" value="1"/>
</dbReference>
<name>A0A853GQI4_9BURK</name>
<gene>
    <name evidence="9" type="ORF">H0A62_02320</name>
</gene>
<evidence type="ECO:0000256" key="3">
    <source>
        <dbReference type="ARBA" id="ARBA00022630"/>
    </source>
</evidence>
<dbReference type="Pfam" id="PF05199">
    <property type="entry name" value="GMC_oxred_C"/>
    <property type="match status" value="1"/>
</dbReference>
<dbReference type="InterPro" id="IPR007867">
    <property type="entry name" value="GMC_OxRtase_C"/>
</dbReference>
<dbReference type="PANTHER" id="PTHR11552:SF147">
    <property type="entry name" value="CHOLINE DEHYDROGENASE, MITOCHONDRIAL"/>
    <property type="match status" value="1"/>
</dbReference>
<evidence type="ECO:0000256" key="1">
    <source>
        <dbReference type="ARBA" id="ARBA00001974"/>
    </source>
</evidence>
<dbReference type="InterPro" id="IPR036188">
    <property type="entry name" value="FAD/NAD-bd_sf"/>
</dbReference>
<keyword evidence="4 5" id="KW-0274">FAD</keyword>
<reference evidence="9 10" key="1">
    <citation type="submission" date="2020-07" db="EMBL/GenBank/DDBJ databases">
        <title>Taxonomic revisions and descriptions of new bacterial species based on genomic comparisons in the high-G+C-content subgroup of the family Alcaligenaceae.</title>
        <authorList>
            <person name="Szabo A."/>
            <person name="Felfoldi T."/>
        </authorList>
    </citation>
    <scope>NUCLEOTIDE SEQUENCE [LARGE SCALE GENOMIC DNA]</scope>
    <source>
        <strain evidence="9 10">DSM 25667</strain>
    </source>
</reference>